<dbReference type="InterPro" id="IPR009057">
    <property type="entry name" value="Homeodomain-like_sf"/>
</dbReference>
<dbReference type="Gene3D" id="1.10.357.10">
    <property type="entry name" value="Tetracycline Repressor, domain 2"/>
    <property type="match status" value="1"/>
</dbReference>
<comment type="caution">
    <text evidence="6">The sequence shown here is derived from an EMBL/GenBank/DDBJ whole genome shotgun (WGS) entry which is preliminary data.</text>
</comment>
<evidence type="ECO:0000256" key="2">
    <source>
        <dbReference type="ARBA" id="ARBA00023125"/>
    </source>
</evidence>
<evidence type="ECO:0000256" key="4">
    <source>
        <dbReference type="PROSITE-ProRule" id="PRU00335"/>
    </source>
</evidence>
<feature type="domain" description="HTH tetR-type" evidence="5">
    <location>
        <begin position="21"/>
        <end position="81"/>
    </location>
</feature>
<keyword evidence="1" id="KW-0805">Transcription regulation</keyword>
<feature type="DNA-binding region" description="H-T-H motif" evidence="4">
    <location>
        <begin position="44"/>
        <end position="63"/>
    </location>
</feature>
<gene>
    <name evidence="6" type="ORF">GCM10010448_65840</name>
</gene>
<evidence type="ECO:0000256" key="1">
    <source>
        <dbReference type="ARBA" id="ARBA00023015"/>
    </source>
</evidence>
<evidence type="ECO:0000256" key="3">
    <source>
        <dbReference type="ARBA" id="ARBA00023163"/>
    </source>
</evidence>
<protein>
    <submittedName>
        <fullName evidence="6">TetR/AcrR family transcriptional regulator</fullName>
    </submittedName>
</protein>
<organism evidence="6 7">
    <name type="scientific">Streptomyces glomeratus</name>
    <dbReference type="NCBI Taxonomy" id="284452"/>
    <lineage>
        <taxon>Bacteria</taxon>
        <taxon>Bacillati</taxon>
        <taxon>Actinomycetota</taxon>
        <taxon>Actinomycetes</taxon>
        <taxon>Kitasatosporales</taxon>
        <taxon>Streptomycetaceae</taxon>
        <taxon>Streptomyces</taxon>
    </lineage>
</organism>
<evidence type="ECO:0000313" key="7">
    <source>
        <dbReference type="Proteomes" id="UP001501532"/>
    </source>
</evidence>
<dbReference type="InterPro" id="IPR036271">
    <property type="entry name" value="Tet_transcr_reg_TetR-rel_C_sf"/>
</dbReference>
<dbReference type="EMBL" id="BAAAUF010000079">
    <property type="protein sequence ID" value="GAA3074123.1"/>
    <property type="molecule type" value="Genomic_DNA"/>
</dbReference>
<dbReference type="PANTHER" id="PTHR30055:SF220">
    <property type="entry name" value="TETR-FAMILY REGULATORY PROTEIN"/>
    <property type="match status" value="1"/>
</dbReference>
<proteinExistence type="predicted"/>
<dbReference type="SUPFAM" id="SSF46689">
    <property type="entry name" value="Homeodomain-like"/>
    <property type="match status" value="1"/>
</dbReference>
<reference evidence="7" key="1">
    <citation type="journal article" date="2019" name="Int. J. Syst. Evol. Microbiol.">
        <title>The Global Catalogue of Microorganisms (GCM) 10K type strain sequencing project: providing services to taxonomists for standard genome sequencing and annotation.</title>
        <authorList>
            <consortium name="The Broad Institute Genomics Platform"/>
            <consortium name="The Broad Institute Genome Sequencing Center for Infectious Disease"/>
            <person name="Wu L."/>
            <person name="Ma J."/>
        </authorList>
    </citation>
    <scope>NUCLEOTIDE SEQUENCE [LARGE SCALE GENOMIC DNA]</scope>
    <source>
        <strain evidence="7">JCM 9091</strain>
    </source>
</reference>
<dbReference type="Pfam" id="PF13305">
    <property type="entry name" value="TetR_C_33"/>
    <property type="match status" value="1"/>
</dbReference>
<dbReference type="PANTHER" id="PTHR30055">
    <property type="entry name" value="HTH-TYPE TRANSCRIPTIONAL REGULATOR RUTR"/>
    <property type="match status" value="1"/>
</dbReference>
<dbReference type="PROSITE" id="PS50977">
    <property type="entry name" value="HTH_TETR_2"/>
    <property type="match status" value="1"/>
</dbReference>
<evidence type="ECO:0000259" key="5">
    <source>
        <dbReference type="PROSITE" id="PS50977"/>
    </source>
</evidence>
<dbReference type="InterPro" id="IPR050109">
    <property type="entry name" value="HTH-type_TetR-like_transc_reg"/>
</dbReference>
<keyword evidence="2 4" id="KW-0238">DNA-binding</keyword>
<dbReference type="Proteomes" id="UP001501532">
    <property type="component" value="Unassembled WGS sequence"/>
</dbReference>
<dbReference type="InterPro" id="IPR025996">
    <property type="entry name" value="MT1864/Rv1816-like_C"/>
</dbReference>
<evidence type="ECO:0000313" key="6">
    <source>
        <dbReference type="EMBL" id="GAA3074123.1"/>
    </source>
</evidence>
<dbReference type="Pfam" id="PF00440">
    <property type="entry name" value="TetR_N"/>
    <property type="match status" value="1"/>
</dbReference>
<sequence length="232" mass="24874">MREDELVKERTQPQRRAYHHGDLRNALSTAGVELAREGGPEAVVLREAARRVGVSPTAAYRHFASHADLLVEVKHQAQAALADAMEAALASTAGDAAVDAGGGEQATRRLRAIGWSYVDFARDQSGLFRTAFCRPELTSQGVPAQARDRTETLDHFDAFRSFHLLRDVLDELLAAGLIAPARRPGAEAAAWAAVHGLATLMLDGPLRGLSDPARGQVVEQTLAMVADGLRAP</sequence>
<name>A0ABP6M3D6_9ACTN</name>
<keyword evidence="7" id="KW-1185">Reference proteome</keyword>
<dbReference type="RefSeq" id="WP_234519926.1">
    <property type="nucleotide sequence ID" value="NZ_BAAAUF010000079.1"/>
</dbReference>
<keyword evidence="3" id="KW-0804">Transcription</keyword>
<accession>A0ABP6M3D6</accession>
<dbReference type="SUPFAM" id="SSF48498">
    <property type="entry name" value="Tetracyclin repressor-like, C-terminal domain"/>
    <property type="match status" value="1"/>
</dbReference>
<dbReference type="InterPro" id="IPR001647">
    <property type="entry name" value="HTH_TetR"/>
</dbReference>